<accession>A0A388KP47</accession>
<name>A0A388KP47_CHABU</name>
<proteinExistence type="predicted"/>
<dbReference type="Proteomes" id="UP000265515">
    <property type="component" value="Unassembled WGS sequence"/>
</dbReference>
<protein>
    <submittedName>
        <fullName evidence="2">Uncharacterized protein</fullName>
    </submittedName>
</protein>
<organism evidence="2 3">
    <name type="scientific">Chara braunii</name>
    <name type="common">Braun's stonewort</name>
    <dbReference type="NCBI Taxonomy" id="69332"/>
    <lineage>
        <taxon>Eukaryota</taxon>
        <taxon>Viridiplantae</taxon>
        <taxon>Streptophyta</taxon>
        <taxon>Charophyceae</taxon>
        <taxon>Charales</taxon>
        <taxon>Characeae</taxon>
        <taxon>Chara</taxon>
    </lineage>
</organism>
<sequence>MEKRELTKQAKMLALLEAQEAKKKQIEEELKKEQEEKMAAIQEEVEKEEEEEEEVQEEEQLERRRGEANTSKEIEIAKIAHEWAAHLELGEDREAEMAIPQQEREATRRQIETERDPMRRKAKEEEQQMAWRYRLSQDRVRQLEAAESIKKDLKAAEARMGKIGAETEIATKLATLTQSVESLLIAHREQRQFNHIFEVKIDAMRVGFKDFASDMMKYLLVEVHNATNNTREFCTGAIEGAKLATP</sequence>
<gene>
    <name evidence="2" type="ORF">CBR_g10766</name>
</gene>
<evidence type="ECO:0000313" key="2">
    <source>
        <dbReference type="EMBL" id="GBG71824.1"/>
    </source>
</evidence>
<feature type="region of interest" description="Disordered" evidence="1">
    <location>
        <begin position="97"/>
        <end position="124"/>
    </location>
</feature>
<reference evidence="2 3" key="1">
    <citation type="journal article" date="2018" name="Cell">
        <title>The Chara Genome: Secondary Complexity and Implications for Plant Terrestrialization.</title>
        <authorList>
            <person name="Nishiyama T."/>
            <person name="Sakayama H."/>
            <person name="Vries J.D."/>
            <person name="Buschmann H."/>
            <person name="Saint-Marcoux D."/>
            <person name="Ullrich K.K."/>
            <person name="Haas F.B."/>
            <person name="Vanderstraeten L."/>
            <person name="Becker D."/>
            <person name="Lang D."/>
            <person name="Vosolsobe S."/>
            <person name="Rombauts S."/>
            <person name="Wilhelmsson P.K.I."/>
            <person name="Janitza P."/>
            <person name="Kern R."/>
            <person name="Heyl A."/>
            <person name="Rumpler F."/>
            <person name="Villalobos L.I.A.C."/>
            <person name="Clay J.M."/>
            <person name="Skokan R."/>
            <person name="Toyoda A."/>
            <person name="Suzuki Y."/>
            <person name="Kagoshima H."/>
            <person name="Schijlen E."/>
            <person name="Tajeshwar N."/>
            <person name="Catarino B."/>
            <person name="Hetherington A.J."/>
            <person name="Saltykova A."/>
            <person name="Bonnot C."/>
            <person name="Breuninger H."/>
            <person name="Symeonidi A."/>
            <person name="Radhakrishnan G.V."/>
            <person name="Van Nieuwerburgh F."/>
            <person name="Deforce D."/>
            <person name="Chang C."/>
            <person name="Karol K.G."/>
            <person name="Hedrich R."/>
            <person name="Ulvskov P."/>
            <person name="Glockner G."/>
            <person name="Delwiche C.F."/>
            <person name="Petrasek J."/>
            <person name="Van de Peer Y."/>
            <person name="Friml J."/>
            <person name="Beilby M."/>
            <person name="Dolan L."/>
            <person name="Kohara Y."/>
            <person name="Sugano S."/>
            <person name="Fujiyama A."/>
            <person name="Delaux P.-M."/>
            <person name="Quint M."/>
            <person name="TheiBen G."/>
            <person name="Hagemann M."/>
            <person name="Harholt J."/>
            <person name="Dunand C."/>
            <person name="Zachgo S."/>
            <person name="Langdale J."/>
            <person name="Maumus F."/>
            <person name="Straeten D.V.D."/>
            <person name="Gould S.B."/>
            <person name="Rensing S.A."/>
        </authorList>
    </citation>
    <scope>NUCLEOTIDE SEQUENCE [LARGE SCALE GENOMIC DNA]</scope>
    <source>
        <strain evidence="2 3">S276</strain>
    </source>
</reference>
<feature type="compositionally biased region" description="Acidic residues" evidence="1">
    <location>
        <begin position="43"/>
        <end position="60"/>
    </location>
</feature>
<dbReference type="EMBL" id="BFEA01000154">
    <property type="protein sequence ID" value="GBG71824.1"/>
    <property type="molecule type" value="Genomic_DNA"/>
</dbReference>
<keyword evidence="3" id="KW-1185">Reference proteome</keyword>
<dbReference type="Gramene" id="GBG71824">
    <property type="protein sequence ID" value="GBG71824"/>
    <property type="gene ID" value="CBR_g10766"/>
</dbReference>
<evidence type="ECO:0000313" key="3">
    <source>
        <dbReference type="Proteomes" id="UP000265515"/>
    </source>
</evidence>
<comment type="caution">
    <text evidence="2">The sequence shown here is derived from an EMBL/GenBank/DDBJ whole genome shotgun (WGS) entry which is preliminary data.</text>
</comment>
<feature type="region of interest" description="Disordered" evidence="1">
    <location>
        <begin position="33"/>
        <end position="69"/>
    </location>
</feature>
<evidence type="ECO:0000256" key="1">
    <source>
        <dbReference type="SAM" id="MobiDB-lite"/>
    </source>
</evidence>
<dbReference type="AlphaFoldDB" id="A0A388KP47"/>